<name>A0A2H4PR48_9CAUD</name>
<dbReference type="PROSITE" id="PS51935">
    <property type="entry name" value="NLPC_P60"/>
    <property type="match status" value="1"/>
</dbReference>
<evidence type="ECO:0000256" key="2">
    <source>
        <dbReference type="ARBA" id="ARBA00022670"/>
    </source>
</evidence>
<proteinExistence type="inferred from homology"/>
<evidence type="ECO:0000313" key="6">
    <source>
        <dbReference type="EMBL" id="ATW69392.1"/>
    </source>
</evidence>
<dbReference type="Gene3D" id="3.90.1720.10">
    <property type="entry name" value="endopeptidase domain like (from Nostoc punctiforme)"/>
    <property type="match status" value="1"/>
</dbReference>
<accession>A0A2H4PR48</accession>
<dbReference type="Pfam" id="PF00877">
    <property type="entry name" value="NLPC_P60"/>
    <property type="match status" value="1"/>
</dbReference>
<keyword evidence="7" id="KW-1185">Reference proteome</keyword>
<dbReference type="InterPro" id="IPR038765">
    <property type="entry name" value="Papain-like_cys_pep_sf"/>
</dbReference>
<dbReference type="InterPro" id="IPR000064">
    <property type="entry name" value="NLP_P60_dom"/>
</dbReference>
<comment type="similarity">
    <text evidence="1">Belongs to the peptidase C40 family.</text>
</comment>
<feature type="domain" description="NlpC/P60" evidence="5">
    <location>
        <begin position="2"/>
        <end position="127"/>
    </location>
</feature>
<dbReference type="PANTHER" id="PTHR47053:SF1">
    <property type="entry name" value="MUREIN DD-ENDOPEPTIDASE MEPH-RELATED"/>
    <property type="match status" value="1"/>
</dbReference>
<keyword evidence="3" id="KW-0378">Hydrolase</keyword>
<evidence type="ECO:0000259" key="5">
    <source>
        <dbReference type="PROSITE" id="PS51935"/>
    </source>
</evidence>
<evidence type="ECO:0000313" key="7">
    <source>
        <dbReference type="Proteomes" id="UP000240216"/>
    </source>
</evidence>
<sequence length="438" mass="46945">MAVNGAEIAKWAMQWEGTPYVWGGNSLEGGIDCSGLVQQVYKNFGINVSRTTYSQIGEGKAVGMNELQAGDMVFFDTDPGTGGPDHVGIYLGGGKMIHAPRPGKGVEVTDITNGYYQDLFMGGRRVQGIQGGGKAEVGGGSSSAPVQAKLSPEELAASYGWAYGFLKSHKDLKGLFEEAVKGSWSADKFQAKLRGTEWWKKNSDTMRKAAAEKATDPATWNAKLSATKLQIQQMAAELGAAIPGNKLGKIAEQVIKTGMDEGGLRNILGAYVTFQDNGSTLNGAAGQYEQSIREFAYNNGVSLDKQTIKNQAQLVIRGMATEQDFQSQIVNQATSMYPSYTAQLQAGQTLMDIASPYMQIMSESLGVPEASINLMDPIIKRALNGTDQAGKPVGMDQTTFQAMLRSDPRWGRTAEAQDRVMSVGMKVLKDMGLASGGQ</sequence>
<keyword evidence="4" id="KW-0788">Thiol protease</keyword>
<dbReference type="GO" id="GO:0001897">
    <property type="term" value="P:symbiont-mediated cytolysis of host cell"/>
    <property type="evidence" value="ECO:0007669"/>
    <property type="project" value="UniProtKB-ARBA"/>
</dbReference>
<reference evidence="7" key="1">
    <citation type="submission" date="2017-11" db="EMBL/GenBank/DDBJ databases">
        <authorList>
            <person name="McClendondon-Moss T.O."/>
            <person name="Donegan-Quick R.D."/>
            <person name="Bhuiyan S."/>
            <person name="Visi D.K."/>
            <person name="Allen M.S."/>
            <person name="Hughes L.E."/>
            <person name="Garlena R.A."/>
            <person name="Russell D.A."/>
            <person name="Pope W.H."/>
            <person name="Jacobs-Sera D."/>
            <person name="Hendrix R.W."/>
            <person name="Hatfull G.F."/>
        </authorList>
    </citation>
    <scope>NUCLEOTIDE SEQUENCE [LARGE SCALE GENOMIC DNA]</scope>
</reference>
<gene>
    <name evidence="6" type="ORF">SEA_IMMANUEL3_11</name>
</gene>
<dbReference type="InterPro" id="IPR051202">
    <property type="entry name" value="Peptidase_C40"/>
</dbReference>
<evidence type="ECO:0000256" key="3">
    <source>
        <dbReference type="ARBA" id="ARBA00022801"/>
    </source>
</evidence>
<evidence type="ECO:0000256" key="4">
    <source>
        <dbReference type="ARBA" id="ARBA00022807"/>
    </source>
</evidence>
<organism evidence="6 7">
    <name type="scientific">Streptomyces phage Immanuel3</name>
    <dbReference type="NCBI Taxonomy" id="2053813"/>
    <lineage>
        <taxon>Viruses</taxon>
        <taxon>Duplodnaviria</taxon>
        <taxon>Heunggongvirae</taxon>
        <taxon>Uroviricota</taxon>
        <taxon>Caudoviricetes</taxon>
        <taxon>Beephvirinae</taxon>
        <taxon>Immanueltrevirus</taxon>
        <taxon>Immanueltrevirus immanuel3</taxon>
    </lineage>
</organism>
<keyword evidence="2" id="KW-0645">Protease</keyword>
<dbReference type="GO" id="GO:0008234">
    <property type="term" value="F:cysteine-type peptidase activity"/>
    <property type="evidence" value="ECO:0007669"/>
    <property type="project" value="UniProtKB-KW"/>
</dbReference>
<dbReference type="SUPFAM" id="SSF54001">
    <property type="entry name" value="Cysteine proteinases"/>
    <property type="match status" value="1"/>
</dbReference>
<dbReference type="Proteomes" id="UP000240216">
    <property type="component" value="Segment"/>
</dbReference>
<protein>
    <submittedName>
        <fullName evidence="6">Minor tail protein</fullName>
    </submittedName>
</protein>
<dbReference type="EMBL" id="MG518520">
    <property type="protein sequence ID" value="ATW69392.1"/>
    <property type="molecule type" value="Genomic_DNA"/>
</dbReference>
<dbReference type="GO" id="GO:0006508">
    <property type="term" value="P:proteolysis"/>
    <property type="evidence" value="ECO:0007669"/>
    <property type="project" value="UniProtKB-KW"/>
</dbReference>
<dbReference type="PANTHER" id="PTHR47053">
    <property type="entry name" value="MUREIN DD-ENDOPEPTIDASE MEPH-RELATED"/>
    <property type="match status" value="1"/>
</dbReference>
<evidence type="ECO:0000256" key="1">
    <source>
        <dbReference type="ARBA" id="ARBA00007074"/>
    </source>
</evidence>